<dbReference type="PROSITE" id="PS50290">
    <property type="entry name" value="PI3_4_KINASE_3"/>
    <property type="match status" value="1"/>
</dbReference>
<evidence type="ECO:0000313" key="19">
    <source>
        <dbReference type="EMBL" id="WFD26668.1"/>
    </source>
</evidence>
<evidence type="ECO:0000256" key="9">
    <source>
        <dbReference type="ARBA" id="ARBA00022777"/>
    </source>
</evidence>
<dbReference type="Pfam" id="PF05190">
    <property type="entry name" value="MutS_IV"/>
    <property type="match status" value="1"/>
</dbReference>
<dbReference type="SUPFAM" id="SSF52540">
    <property type="entry name" value="P-loop containing nucleoside triphosphate hydrolases"/>
    <property type="match status" value="1"/>
</dbReference>
<evidence type="ECO:0000256" key="12">
    <source>
        <dbReference type="ARBA" id="ARBA00023306"/>
    </source>
</evidence>
<feature type="domain" description="PI3K/PI4K catalytic" evidence="16">
    <location>
        <begin position="1989"/>
        <end position="2300"/>
    </location>
</feature>
<dbReference type="InterPro" id="IPR011009">
    <property type="entry name" value="Kinase-like_dom_sf"/>
</dbReference>
<feature type="domain" description="FATC" evidence="18">
    <location>
        <begin position="2320"/>
        <end position="2357"/>
    </location>
</feature>
<dbReference type="FunFam" id="3.30.1010.10:FF:000006">
    <property type="entry name" value="Serine/threonine-protein kinase TOR"/>
    <property type="match status" value="1"/>
</dbReference>
<dbReference type="Gene3D" id="3.30.420.110">
    <property type="entry name" value="MutS, connector domain"/>
    <property type="match status" value="1"/>
</dbReference>
<evidence type="ECO:0000256" key="1">
    <source>
        <dbReference type="ARBA" id="ARBA00006271"/>
    </source>
</evidence>
<evidence type="ECO:0000256" key="10">
    <source>
        <dbReference type="ARBA" id="ARBA00022840"/>
    </source>
</evidence>
<sequence length="3466" mass="387640">MIPPLTVMNTASVLSQSMQPSETLSRMFDELKSKCVESLTCRDKAVRTNVSYMTSELKRERLQAFQNELNRRIIELTHSAQTASKLGGITAIDSFLTLESEDDSARLYRFYQYLKPNLPCGDAQVMVAAARVLGRISKYGGHSLGDQFVEFEVQRALDLLQGDRNENGRYAAALIIKELARNVPYLFHAYVGRVIDYIWIGLRDPKVAVREATAEALGACFQIIADREKQMGTQAYESVYDEAERGFKDPSVDVIHGSLLAILKLLRHSKTFMRTRLHRTRELILRLHRHRDPLVKRTVTNLIPVLAAYDPQYYAEEYLGPVMTAMIEQLRRERDRSKEACGDTLEAIGLVAMAMGDRMQPYVEAIMQCVRESLQMRGKRNGPPEAPVFFCIGHIAVAVGARIERDVLDLLDMMFACGLSAALVSALEQIVHAIPTLLAIVQERLLHMLSHILLGVPYRPLGAPLPRHGALPPPVIRVSADAKTTETLTIALETLGSFDFTGHVLNEFVRDCTLPYLEMDAKEVRQAAAVTCARIFVSDPICYQTSMHAIEVFNDVLDKLITVGVADPDPELRFTVLSALDEHFDRHLAQTEYIRSIFIALNDEEFAVREVAIGILGRLARHNPAYVMPSLRKVLIQLLTGLEYATVARHKEEAARLLTGVVRALQGLVKSYVLTMLQVLLPKASDPHAGVAARVMECLGELARVGGEELAPLVDELVALTVSQLSLGPAHAHVVKRDAALKTLGRIASNTSHVANPYLQYPTLLSALVKILKTEQAVPVRRETIRVLGILGALDPYRHKLLENSLEPAAAPGGAPQTDLFELAMVMGTSTDEYYQNVAVEALIAILRDPALSVHHHAVIEAIMYMFKTQGLKCVAFLPQIVPAFLGVIRTCAGGGLSEFYYQQLAILISIIKQHVRNYLHDIFALVQADWNPNSAIQMTIVALMEAVARALEGEFKAYLPLLLPNLLQTLEGEITPKRTPTILRMLQAFYVFGSNLEEYIHLVLPVLVALFERADAPVHVRRAAIVTVGQLSRKVNFSDHASRIIHPLVRVLHGGVVELRAPALDTLTALVFLLGPTYLTFVSVVNKALVHQKIQHTRYQQVVARLLRGESLPLDLLPPDTLALDKADDAPHAEASKMVVHQAHLKAVWDTSRVSTAQDWREWLRRLAVEMLRESPSHALRACRGLAEVYQPLALELFNAAFVSCWVELYDSYQESLLHAIETALDASDIPDQVVHVLLQLAEFMEHDDKALPISIRLLGDRAYKFHAYAKALHYKEAEFLAEPSSQIVELLIDINTKLQQSDAAFGVLTYARKKMDITHHEEWYEKLHRWEEALAAYERRAVEQPDAQEIVFGKMRCLHALGEWEHLTELVHARWPAANADGRRQMAPLAAAAAWSFGQWDMMDEFIAAMRPESSERSFYRAVLAVHRSQRSQTKRLIARARDALDSELTALISESYGRAYDLMVRTQMLSELEEALTYKLDYAEQPDRQATMRAIWMKRLQGCELDVEVWQRILSVRSIVLTPADDMDTWIKFANLCRKSGRMVLAEKTLNSLLGPDAHALDAPLTGPKAPPAVIYSHLKFMWACGARAESLSYLREFTANLAEDLGMATVDDQDHLVLPDVRALPRLAEFAKLLARCYFKLGEWQVAMNEDWVADDNFDVIRSYQRATELDRTWYKAWHAWALANFDVITHHERHGVAIPFHEVAASIVPGVHGFFRSIALASGNSLQDTLRLLTLWFKFGHLEHVADAVRQGFGTVSVDTWLEVIPQMIARISAPSPRVRRLIHHLLADVGTAHPQALVYPLTVATKSPSAMRMRAAMGIMDTMREHSPVLVEQALLVSNELIRIAILWHEMWHEGLEEASRLYFTEHNVEGMFATLGPLHDLLEKGPETLRETSFAQTHGRDLNEAREYVRRYRQYGEINDLNQAWDLYYHVFKRITKQLPATNSVQLALQYVSPKLLALRDLELAVPGTYVSGQPIVRITQFEPIVLVISSKQRPRRLKIKGSDGRTYQYLLKGHEDMRQDERVMQLFGLVNTLLAIDTESYKRRLSLRRFPVIPLSPNTGMLGWVANSDTLHILIKEYREQHKILLNIEHRLMLQMAPDYDNLTVMQKVEVFEYALDNTPGQDLYRVLWLKSRSSEAWLERRTAYMRSLATSSVAGYILGLGDRHPSNLLLDRKTGEIIHIDFGDCFEIACHRPKFPEKVPFRLTRMLIKAMEVGGIQGTFKVTAENTMRVLRDNRESVLALLEAFVHDPLISWRLVTDADAEQRAPDAHEHEMEASVEVRGIEGEARNQRALEVVRRIQNKLTGRDFDPNVSLTVPEQVERLIQDATAVEHLCVAFIGCKVPGPAPPSAPPKAPPAQAITDPEAPSAKRESGPEVMSSPAPTRKRARPSPARDETPSSPSLYDTKPVHAPISLTPPLSSEAAPSPAPPGRRRAARRINYAEARADSDDSDVEPDEAWDEFVLDDSASSESDVVSAVESEEPATASEDESDVEAPTVRPPPRAPPPPPSLPPMRVNAHLTKAERRVEEEKRKKQENEQAYSFLLDVRDKDMHRPGDMDYDKRTLYIPPSAWKTFTPFEKQFWEIKQNHWDTVLFFQKGKFYELYEEDAMIGHRECDLKLTDRVKMKMVGVPEASFDLFATKLLALGYKVGRVDQCETAVAKGMRVGEKSRGGGSEIVRRELRHVVTSGTIVDGHVLSDDLSSYCLCLKEEKNASGLSRFGVVTLDAATAEFRYTSWDDDAVLTQLETLLRSLRVKEVLYEQGCLAPGTLRLVRNTVPTTCEITMLKPGVEFPNEDDARTRLARLFETPPQGLVPLLHTGGPALAAMGALLWYLEQLHLDVDLCASGNVQERPAPAHGAGTLILDAKSLVHLHVLQNDQGTEAGTLHQLLNRCVTPFGRRLFRRWLAAPLCERSAIEARLDAVDDLRATPACAEVLNALAKQLPDLERMQTRIAAGKCRPRDFLLVLRAFERFHDAKETLLEATRPCTASLLRQLLDEWPDVAASAAALQRHFVASDDGSFVPVSGESDAYDASVDGVRAAEQRLDDEKAACAEQLGLAARDVTWKHVGTNEIYQLEVPSRTKVPAPWILMSQTKAAKRYYTPRTKDLIRELKEARERRLAALKQFQSEVYARFRADLPQYARAVRAVAQWDCLLSLAKSSEALGEPACRPTLVERDSAMFAFEQLRHPCMAPSALTGATDFIPNDVALGGNAEDIMVLTGGNMAGKSTTARTAATAVILAQLGCYVPAVSARLAPVDRIASRMGANDQLFRHQSTFMVEMLEASKILREATPRSLVIMDELGRGTSTFDGQAIAYAVLHELAARTPCLCFFMTHYLTVATTLDGYPHLANRHMEVRVDDEQRHVVFTYRLVPGIAESSYGTQVAQIAGVPHEICKQAAEISRAFWAEAQRAHAARAHCALPLESLADFARLVAIGRGAAVDARGLNTLFHAAVRGAAP</sequence>
<feature type="compositionally biased region" description="Pro residues" evidence="15">
    <location>
        <begin position="2505"/>
        <end position="2519"/>
    </location>
</feature>
<dbReference type="InterPro" id="IPR007860">
    <property type="entry name" value="DNA_mmatch_repair_MutS_con_dom"/>
</dbReference>
<dbReference type="FunFam" id="1.25.10.10:FF:000371">
    <property type="entry name" value="Serine/threonine-protein kinase TOR"/>
    <property type="match status" value="1"/>
</dbReference>
<gene>
    <name evidence="19" type="primary">TOR1</name>
    <name evidence="19" type="ORF">MNAN1_001653</name>
</gene>
<keyword evidence="11" id="KW-0238">DNA-binding</keyword>
<keyword evidence="8" id="KW-0227">DNA damage</keyword>
<dbReference type="InterPro" id="IPR057564">
    <property type="entry name" value="HEAT_ATR"/>
</dbReference>
<dbReference type="InterPro" id="IPR003151">
    <property type="entry name" value="PIK-rel_kinase_FAT"/>
</dbReference>
<dbReference type="GO" id="GO:0044877">
    <property type="term" value="F:protein-containing complex binding"/>
    <property type="evidence" value="ECO:0007669"/>
    <property type="project" value="InterPro"/>
</dbReference>
<dbReference type="InterPro" id="IPR018936">
    <property type="entry name" value="PI3/4_kinase_CS"/>
</dbReference>
<reference evidence="19" key="1">
    <citation type="submission" date="2023-03" db="EMBL/GenBank/DDBJ databases">
        <title>Mating type loci evolution in Malassezia.</title>
        <authorList>
            <person name="Coelho M.A."/>
        </authorList>
    </citation>
    <scope>NUCLEOTIDE SEQUENCE</scope>
    <source>
        <strain evidence="19">CBS 9557</strain>
    </source>
</reference>
<dbReference type="Pfam" id="PF23593">
    <property type="entry name" value="HEAT_ATR"/>
    <property type="match status" value="1"/>
</dbReference>
<dbReference type="SMART" id="SM00533">
    <property type="entry name" value="MUTSd"/>
    <property type="match status" value="1"/>
</dbReference>
<dbReference type="Proteomes" id="UP001213623">
    <property type="component" value="Chromosome 3"/>
</dbReference>
<dbReference type="Gene3D" id="3.40.1170.10">
    <property type="entry name" value="DNA repair protein MutS, domain I"/>
    <property type="match status" value="1"/>
</dbReference>
<dbReference type="InterPro" id="IPR050517">
    <property type="entry name" value="DDR_Repair_Kinase"/>
</dbReference>
<dbReference type="SMART" id="SM00146">
    <property type="entry name" value="PI3Kc"/>
    <property type="match status" value="1"/>
</dbReference>
<evidence type="ECO:0000256" key="3">
    <source>
        <dbReference type="ARBA" id="ARBA00012513"/>
    </source>
</evidence>
<comment type="catalytic activity">
    <reaction evidence="13">
        <text>L-threonyl-[protein] + ATP = O-phospho-L-threonyl-[protein] + ADP + H(+)</text>
        <dbReference type="Rhea" id="RHEA:46608"/>
        <dbReference type="Rhea" id="RHEA-COMP:11060"/>
        <dbReference type="Rhea" id="RHEA-COMP:11605"/>
        <dbReference type="ChEBI" id="CHEBI:15378"/>
        <dbReference type="ChEBI" id="CHEBI:30013"/>
        <dbReference type="ChEBI" id="CHEBI:30616"/>
        <dbReference type="ChEBI" id="CHEBI:61977"/>
        <dbReference type="ChEBI" id="CHEBI:456216"/>
        <dbReference type="EC" id="2.7.11.1"/>
    </reaction>
</comment>
<keyword evidence="10" id="KW-0067">ATP-binding</keyword>
<dbReference type="GO" id="GO:0006298">
    <property type="term" value="P:mismatch repair"/>
    <property type="evidence" value="ECO:0007669"/>
    <property type="project" value="InterPro"/>
</dbReference>
<dbReference type="Pfam" id="PF00488">
    <property type="entry name" value="MutS_V"/>
    <property type="match status" value="1"/>
</dbReference>
<evidence type="ECO:0000256" key="4">
    <source>
        <dbReference type="ARBA" id="ARBA00022527"/>
    </source>
</evidence>
<evidence type="ECO:0000256" key="14">
    <source>
        <dbReference type="ARBA" id="ARBA00048679"/>
    </source>
</evidence>
<dbReference type="FunFam" id="1.20.120.150:FF:000001">
    <property type="entry name" value="Serine/threonine-protein kinase TOR"/>
    <property type="match status" value="1"/>
</dbReference>
<keyword evidence="4 19" id="KW-0723">Serine/threonine-protein kinase</keyword>
<dbReference type="InterPro" id="IPR016024">
    <property type="entry name" value="ARM-type_fold"/>
</dbReference>
<evidence type="ECO:0000259" key="16">
    <source>
        <dbReference type="PROSITE" id="PS50290"/>
    </source>
</evidence>
<dbReference type="Gene3D" id="1.25.10.10">
    <property type="entry name" value="Leucine-rich Repeat Variant"/>
    <property type="match status" value="4"/>
</dbReference>
<dbReference type="CDD" id="cd05169">
    <property type="entry name" value="PIKKc_TOR"/>
    <property type="match status" value="1"/>
</dbReference>
<dbReference type="Gene3D" id="1.10.1070.11">
    <property type="entry name" value="Phosphatidylinositol 3-/4-kinase, catalytic domain"/>
    <property type="match status" value="1"/>
</dbReference>
<dbReference type="InterPro" id="IPR000403">
    <property type="entry name" value="PI3/4_kinase_cat_dom"/>
</dbReference>
<dbReference type="PANTHER" id="PTHR11139:SF9">
    <property type="entry name" value="SERINE_THREONINE-PROTEIN KINASE MTOR"/>
    <property type="match status" value="1"/>
</dbReference>
<evidence type="ECO:0000256" key="2">
    <source>
        <dbReference type="ARBA" id="ARBA00011031"/>
    </source>
</evidence>
<dbReference type="SUPFAM" id="SSF55271">
    <property type="entry name" value="DNA repair protein MutS, domain I"/>
    <property type="match status" value="1"/>
</dbReference>
<dbReference type="GO" id="GO:0005634">
    <property type="term" value="C:nucleus"/>
    <property type="evidence" value="ECO:0007669"/>
    <property type="project" value="TreeGrafter"/>
</dbReference>
<evidence type="ECO:0000256" key="11">
    <source>
        <dbReference type="ARBA" id="ARBA00023125"/>
    </source>
</evidence>
<dbReference type="Pfam" id="PF08771">
    <property type="entry name" value="FRB_dom"/>
    <property type="match status" value="1"/>
</dbReference>
<dbReference type="Pfam" id="PF02259">
    <property type="entry name" value="FAT"/>
    <property type="match status" value="1"/>
</dbReference>
<dbReference type="SUPFAM" id="SSF47212">
    <property type="entry name" value="FKBP12-rapamycin-binding domain of FKBP-rapamycin-associated protein (FRAP)"/>
    <property type="match status" value="1"/>
</dbReference>
<dbReference type="InterPro" id="IPR009076">
    <property type="entry name" value="FRB_dom"/>
</dbReference>
<dbReference type="GO" id="GO:0031932">
    <property type="term" value="C:TORC2 complex"/>
    <property type="evidence" value="ECO:0007669"/>
    <property type="project" value="TreeGrafter"/>
</dbReference>
<keyword evidence="12" id="KW-0131">Cell cycle</keyword>
<evidence type="ECO:0000256" key="5">
    <source>
        <dbReference type="ARBA" id="ARBA00022679"/>
    </source>
</evidence>
<dbReference type="Pfam" id="PF02260">
    <property type="entry name" value="FATC"/>
    <property type="match status" value="1"/>
</dbReference>
<keyword evidence="6" id="KW-0677">Repeat</keyword>
<dbReference type="InterPro" id="IPR036940">
    <property type="entry name" value="PI3/4_kinase_cat_sf"/>
</dbReference>
<dbReference type="GO" id="GO:0031931">
    <property type="term" value="C:TORC1 complex"/>
    <property type="evidence" value="ECO:0007669"/>
    <property type="project" value="TreeGrafter"/>
</dbReference>
<dbReference type="InterPro" id="IPR036678">
    <property type="entry name" value="MutS_con_dom_sf"/>
</dbReference>
<accession>A0AAF0EJG8</accession>
<evidence type="ECO:0000256" key="7">
    <source>
        <dbReference type="ARBA" id="ARBA00022741"/>
    </source>
</evidence>
<dbReference type="InterPro" id="IPR024585">
    <property type="entry name" value="mTOR_dom"/>
</dbReference>
<dbReference type="SUPFAM" id="SSF53150">
    <property type="entry name" value="DNA repair protein MutS, domain II"/>
    <property type="match status" value="1"/>
</dbReference>
<dbReference type="GO" id="GO:0004674">
    <property type="term" value="F:protein serine/threonine kinase activity"/>
    <property type="evidence" value="ECO:0007669"/>
    <property type="project" value="UniProtKB-KW"/>
</dbReference>
<dbReference type="InterPro" id="IPR000432">
    <property type="entry name" value="DNA_mismatch_repair_MutS_C"/>
</dbReference>
<dbReference type="PROSITE" id="PS51189">
    <property type="entry name" value="FAT"/>
    <property type="match status" value="1"/>
</dbReference>
<comment type="similarity">
    <text evidence="1">Belongs to the DNA mismatch repair MutS family.</text>
</comment>
<comment type="similarity">
    <text evidence="2">Belongs to the PI3/PI4-kinase family.</text>
</comment>
<dbReference type="InterPro" id="IPR003152">
    <property type="entry name" value="FATC_dom"/>
</dbReference>
<dbReference type="Pfam" id="PF11865">
    <property type="entry name" value="mTOR_dom"/>
    <property type="match status" value="1"/>
</dbReference>
<dbReference type="PANTHER" id="PTHR11139">
    <property type="entry name" value="ATAXIA TELANGIECTASIA MUTATED ATM -RELATED"/>
    <property type="match status" value="1"/>
</dbReference>
<dbReference type="Pfam" id="PF01624">
    <property type="entry name" value="MutS_I"/>
    <property type="match status" value="1"/>
</dbReference>
<dbReference type="PROSITE" id="PS51190">
    <property type="entry name" value="FATC"/>
    <property type="match status" value="1"/>
</dbReference>
<organism evidence="19 20">
    <name type="scientific">Malassezia nana</name>
    <dbReference type="NCBI Taxonomy" id="180528"/>
    <lineage>
        <taxon>Eukaryota</taxon>
        <taxon>Fungi</taxon>
        <taxon>Dikarya</taxon>
        <taxon>Basidiomycota</taxon>
        <taxon>Ustilaginomycotina</taxon>
        <taxon>Malasseziomycetes</taxon>
        <taxon>Malasseziales</taxon>
        <taxon>Malasseziaceae</taxon>
        <taxon>Malassezia</taxon>
    </lineage>
</organism>
<evidence type="ECO:0000256" key="6">
    <source>
        <dbReference type="ARBA" id="ARBA00022737"/>
    </source>
</evidence>
<dbReference type="SMART" id="SM01345">
    <property type="entry name" value="Rapamycin_bind"/>
    <property type="match status" value="1"/>
</dbReference>
<dbReference type="EMBL" id="CP119894">
    <property type="protein sequence ID" value="WFD26668.1"/>
    <property type="molecule type" value="Genomic_DNA"/>
</dbReference>
<evidence type="ECO:0000256" key="13">
    <source>
        <dbReference type="ARBA" id="ARBA00047899"/>
    </source>
</evidence>
<feature type="compositionally biased region" description="Acidic residues" evidence="15">
    <location>
        <begin position="2456"/>
        <end position="2471"/>
    </location>
</feature>
<evidence type="ECO:0000256" key="15">
    <source>
        <dbReference type="SAM" id="MobiDB-lite"/>
    </source>
</evidence>
<keyword evidence="20" id="KW-1185">Reference proteome</keyword>
<dbReference type="InterPro" id="IPR007861">
    <property type="entry name" value="DNA_mismatch_repair_MutS_clamp"/>
</dbReference>
<feature type="domain" description="FAT" evidence="17">
    <location>
        <begin position="1259"/>
        <end position="1813"/>
    </location>
</feature>
<dbReference type="Gene3D" id="3.30.1010.10">
    <property type="entry name" value="Phosphatidylinositol 3-kinase Catalytic Subunit, Chain A, domain 4"/>
    <property type="match status" value="1"/>
</dbReference>
<dbReference type="Gene3D" id="3.40.50.300">
    <property type="entry name" value="P-loop containing nucleotide triphosphate hydrolases"/>
    <property type="match status" value="1"/>
</dbReference>
<feature type="compositionally biased region" description="Low complexity" evidence="15">
    <location>
        <begin position="2472"/>
        <end position="2485"/>
    </location>
</feature>
<dbReference type="EC" id="2.7.11.1" evidence="3"/>
<dbReference type="SUPFAM" id="SSF48371">
    <property type="entry name" value="ARM repeat"/>
    <property type="match status" value="1"/>
</dbReference>
<dbReference type="SUPFAM" id="SSF48334">
    <property type="entry name" value="DNA repair protein MutS, domain III"/>
    <property type="match status" value="1"/>
</dbReference>
<dbReference type="Pfam" id="PF05192">
    <property type="entry name" value="MutS_III"/>
    <property type="match status" value="1"/>
</dbReference>
<feature type="compositionally biased region" description="Pro residues" evidence="15">
    <location>
        <begin position="2353"/>
        <end position="2363"/>
    </location>
</feature>
<proteinExistence type="inferred from homology"/>
<feature type="region of interest" description="Disordered" evidence="15">
    <location>
        <begin position="2353"/>
        <end position="2522"/>
    </location>
</feature>
<dbReference type="InterPro" id="IPR007696">
    <property type="entry name" value="DNA_mismatch_repair_MutS_core"/>
</dbReference>
<dbReference type="Gene3D" id="1.20.120.150">
    <property type="entry name" value="FKBP12-rapamycin binding domain"/>
    <property type="match status" value="1"/>
</dbReference>
<dbReference type="GO" id="GO:0016242">
    <property type="term" value="P:negative regulation of macroautophagy"/>
    <property type="evidence" value="ECO:0007669"/>
    <property type="project" value="TreeGrafter"/>
</dbReference>
<dbReference type="InterPro" id="IPR036187">
    <property type="entry name" value="DNA_mismatch_repair_MutS_sf"/>
</dbReference>
<feature type="compositionally biased region" description="Acidic residues" evidence="15">
    <location>
        <begin position="2486"/>
        <end position="2500"/>
    </location>
</feature>
<dbReference type="GO" id="GO:0005737">
    <property type="term" value="C:cytoplasm"/>
    <property type="evidence" value="ECO:0007669"/>
    <property type="project" value="TreeGrafter"/>
</dbReference>
<dbReference type="PROSITE" id="PS00486">
    <property type="entry name" value="DNA_MISMATCH_REPAIR_2"/>
    <property type="match status" value="1"/>
</dbReference>
<dbReference type="GO" id="GO:0030983">
    <property type="term" value="F:mismatched DNA binding"/>
    <property type="evidence" value="ECO:0007669"/>
    <property type="project" value="InterPro"/>
</dbReference>
<evidence type="ECO:0000259" key="18">
    <source>
        <dbReference type="PROSITE" id="PS51190"/>
    </source>
</evidence>
<name>A0AAF0EJG8_9BASI</name>
<keyword evidence="9 19" id="KW-0418">Kinase</keyword>
<dbReference type="SMART" id="SM01343">
    <property type="entry name" value="FATC"/>
    <property type="match status" value="1"/>
</dbReference>
<dbReference type="SMART" id="SM01346">
    <property type="entry name" value="DUF3385"/>
    <property type="match status" value="1"/>
</dbReference>
<protein>
    <recommendedName>
        <fullName evidence="3">non-specific serine/threonine protein kinase</fullName>
        <ecNumber evidence="3">2.7.11.1</ecNumber>
    </recommendedName>
</protein>
<dbReference type="SMART" id="SM00534">
    <property type="entry name" value="MUTSac"/>
    <property type="match status" value="1"/>
</dbReference>
<evidence type="ECO:0000256" key="8">
    <source>
        <dbReference type="ARBA" id="ARBA00022763"/>
    </source>
</evidence>
<dbReference type="InterPro" id="IPR014009">
    <property type="entry name" value="PIK_FAT"/>
</dbReference>
<dbReference type="GO" id="GO:0005886">
    <property type="term" value="C:plasma membrane"/>
    <property type="evidence" value="ECO:0007669"/>
    <property type="project" value="UniProtKB-ARBA"/>
</dbReference>
<dbReference type="PROSITE" id="PS00915">
    <property type="entry name" value="PI3_4_KINASE_1"/>
    <property type="match status" value="1"/>
</dbReference>
<dbReference type="InterPro" id="IPR026683">
    <property type="entry name" value="TOR_cat"/>
</dbReference>
<evidence type="ECO:0000259" key="17">
    <source>
        <dbReference type="PROSITE" id="PS51189"/>
    </source>
</evidence>
<dbReference type="GO" id="GO:0005524">
    <property type="term" value="F:ATP binding"/>
    <property type="evidence" value="ECO:0007669"/>
    <property type="project" value="UniProtKB-KW"/>
</dbReference>
<dbReference type="InterPro" id="IPR007695">
    <property type="entry name" value="DNA_mismatch_repair_MutS-lik_N"/>
</dbReference>
<dbReference type="Pfam" id="PF05188">
    <property type="entry name" value="MutS_II"/>
    <property type="match status" value="1"/>
</dbReference>
<dbReference type="SUPFAM" id="SSF56112">
    <property type="entry name" value="Protein kinase-like (PK-like)"/>
    <property type="match status" value="1"/>
</dbReference>
<evidence type="ECO:0000313" key="20">
    <source>
        <dbReference type="Proteomes" id="UP001213623"/>
    </source>
</evidence>
<dbReference type="InterPro" id="IPR016151">
    <property type="entry name" value="DNA_mismatch_repair_MutS_N"/>
</dbReference>
<dbReference type="InterPro" id="IPR027417">
    <property type="entry name" value="P-loop_NTPase"/>
</dbReference>
<dbReference type="Pfam" id="PF00454">
    <property type="entry name" value="PI3_PI4_kinase"/>
    <property type="match status" value="1"/>
</dbReference>
<dbReference type="Gene3D" id="1.10.1420.10">
    <property type="match status" value="2"/>
</dbReference>
<comment type="catalytic activity">
    <reaction evidence="14">
        <text>L-seryl-[protein] + ATP = O-phospho-L-seryl-[protein] + ADP + H(+)</text>
        <dbReference type="Rhea" id="RHEA:17989"/>
        <dbReference type="Rhea" id="RHEA-COMP:9863"/>
        <dbReference type="Rhea" id="RHEA-COMP:11604"/>
        <dbReference type="ChEBI" id="CHEBI:15378"/>
        <dbReference type="ChEBI" id="CHEBI:29999"/>
        <dbReference type="ChEBI" id="CHEBI:30616"/>
        <dbReference type="ChEBI" id="CHEBI:83421"/>
        <dbReference type="ChEBI" id="CHEBI:456216"/>
        <dbReference type="EC" id="2.7.11.1"/>
    </reaction>
</comment>
<dbReference type="InterPro" id="IPR036738">
    <property type="entry name" value="FRB_sf"/>
</dbReference>
<dbReference type="PROSITE" id="PS00916">
    <property type="entry name" value="PI3_4_KINASE_2"/>
    <property type="match status" value="1"/>
</dbReference>
<dbReference type="FunFam" id="1.10.1070.11:FF:000029">
    <property type="entry name" value="Serine/threonine-protein kinase TOR"/>
    <property type="match status" value="1"/>
</dbReference>
<dbReference type="NCBIfam" id="NF003810">
    <property type="entry name" value="PRK05399.1"/>
    <property type="match status" value="1"/>
</dbReference>
<keyword evidence="7" id="KW-0547">Nucleotide-binding</keyword>
<dbReference type="FunFam" id="3.40.1170.10:FF:000002">
    <property type="entry name" value="DNA mismatch repair protein"/>
    <property type="match status" value="1"/>
</dbReference>
<dbReference type="InterPro" id="IPR011989">
    <property type="entry name" value="ARM-like"/>
</dbReference>
<dbReference type="GO" id="GO:0038202">
    <property type="term" value="P:TORC1 signaling"/>
    <property type="evidence" value="ECO:0007669"/>
    <property type="project" value="TreeGrafter"/>
</dbReference>
<keyword evidence="5 19" id="KW-0808">Transferase</keyword>